<reference evidence="1" key="1">
    <citation type="journal article" date="2020" name="mSystems">
        <title>Genome- and Community-Level Interaction Insights into Carbon Utilization and Element Cycling Functions of Hydrothermarchaeota in Hydrothermal Sediment.</title>
        <authorList>
            <person name="Zhou Z."/>
            <person name="Liu Y."/>
            <person name="Xu W."/>
            <person name="Pan J."/>
            <person name="Luo Z.H."/>
            <person name="Li M."/>
        </authorList>
    </citation>
    <scope>NUCLEOTIDE SEQUENCE [LARGE SCALE GENOMIC DNA]</scope>
    <source>
        <strain evidence="1">SpSt-1088</strain>
    </source>
</reference>
<accession>A0A7C5U6K2</accession>
<dbReference type="EMBL" id="DRXW01000298">
    <property type="protein sequence ID" value="HHR34281.1"/>
    <property type="molecule type" value="Genomic_DNA"/>
</dbReference>
<comment type="caution">
    <text evidence="1">The sequence shown here is derived from an EMBL/GenBank/DDBJ whole genome shotgun (WGS) entry which is preliminary data.</text>
</comment>
<organism evidence="1">
    <name type="scientific">Fervidobacterium nodosum</name>
    <dbReference type="NCBI Taxonomy" id="2424"/>
    <lineage>
        <taxon>Bacteria</taxon>
        <taxon>Thermotogati</taxon>
        <taxon>Thermotogota</taxon>
        <taxon>Thermotogae</taxon>
        <taxon>Thermotogales</taxon>
        <taxon>Fervidobacteriaceae</taxon>
        <taxon>Fervidobacterium</taxon>
    </lineage>
</organism>
<dbReference type="AlphaFoldDB" id="A0A7C5U6K2"/>
<evidence type="ECO:0000313" key="1">
    <source>
        <dbReference type="EMBL" id="HHR34281.1"/>
    </source>
</evidence>
<gene>
    <name evidence="1" type="ORF">ENM46_04980</name>
</gene>
<name>A0A7C5U6K2_9BACT</name>
<sequence>MNLRNLRFNVWLLIVLLLMFGSISFALQTNYSANFSFTADFSQNPVVTNFGSEFRIMGSSFGSGYDLSFSLKDTNLESAKLVLKFDNFKLSLYDNQIFGTTTDPIVLYQITTGQNGLEFQYDNYKLALFNSIDLMYVLGNIGDIGFIVGKRGSSIDIAASYGVKFAGMNLNVEGIVQNVTSFDVKNLVGFSLLTDQSQNWGIRYVFAGAKDTKLPYSPQTINEQNTLVLWYKFGKSPSFNIYLDTYFGFENPSKNFMDNTTVGLDVNFGQMYLNLKKIGLSDVNGLMPTDWGKFYISAGTQFSIFDFSTRIGYAFGKPIHNSVNTIGELLYGEAGRTFGNISLFAKYQKIIGYYEEKDFFYSEVKFTGFSNGEVAIRIGNGDFNGNNPFVPAGGVYFNLWW</sequence>
<protein>
    <submittedName>
        <fullName evidence="1">Uncharacterized protein</fullName>
    </submittedName>
</protein>
<proteinExistence type="predicted"/>